<protein>
    <submittedName>
        <fullName evidence="1">Uncharacterized protein</fullName>
    </submittedName>
</protein>
<evidence type="ECO:0000313" key="2">
    <source>
        <dbReference type="Proteomes" id="UP001162992"/>
    </source>
</evidence>
<organism evidence="1 2">
    <name type="scientific">Diphasiastrum complanatum</name>
    <name type="common">Issler's clubmoss</name>
    <name type="synonym">Lycopodium complanatum</name>
    <dbReference type="NCBI Taxonomy" id="34168"/>
    <lineage>
        <taxon>Eukaryota</taxon>
        <taxon>Viridiplantae</taxon>
        <taxon>Streptophyta</taxon>
        <taxon>Embryophyta</taxon>
        <taxon>Tracheophyta</taxon>
        <taxon>Lycopodiopsida</taxon>
        <taxon>Lycopodiales</taxon>
        <taxon>Lycopodiaceae</taxon>
        <taxon>Lycopodioideae</taxon>
        <taxon>Diphasiastrum</taxon>
    </lineage>
</organism>
<dbReference type="Proteomes" id="UP001162992">
    <property type="component" value="Chromosome 17"/>
</dbReference>
<proteinExistence type="predicted"/>
<sequence length="114" mass="12791">MLIWLVVYGRMEQESHGALCTCIHIKLKIADTNRNGMVSVRQPQQMPWPSRAHAIRVNILRLAWTLRAMPCCLNWPAAWLYCVGGTMKGTVLVDAAQKSLSKAVLFATAHDQCK</sequence>
<accession>A0ACC2B7Q5</accession>
<evidence type="ECO:0000313" key="1">
    <source>
        <dbReference type="EMBL" id="KAJ7525775.1"/>
    </source>
</evidence>
<dbReference type="EMBL" id="CM055108">
    <property type="protein sequence ID" value="KAJ7525775.1"/>
    <property type="molecule type" value="Genomic_DNA"/>
</dbReference>
<reference evidence="2" key="1">
    <citation type="journal article" date="2024" name="Proc. Natl. Acad. Sci. U.S.A.">
        <title>Extraordinary preservation of gene collinearity over three hundred million years revealed in homosporous lycophytes.</title>
        <authorList>
            <person name="Li C."/>
            <person name="Wickell D."/>
            <person name="Kuo L.Y."/>
            <person name="Chen X."/>
            <person name="Nie B."/>
            <person name="Liao X."/>
            <person name="Peng D."/>
            <person name="Ji J."/>
            <person name="Jenkins J."/>
            <person name="Williams M."/>
            <person name="Shu S."/>
            <person name="Plott C."/>
            <person name="Barry K."/>
            <person name="Rajasekar S."/>
            <person name="Grimwood J."/>
            <person name="Han X."/>
            <person name="Sun S."/>
            <person name="Hou Z."/>
            <person name="He W."/>
            <person name="Dai G."/>
            <person name="Sun C."/>
            <person name="Schmutz J."/>
            <person name="Leebens-Mack J.H."/>
            <person name="Li F.W."/>
            <person name="Wang L."/>
        </authorList>
    </citation>
    <scope>NUCLEOTIDE SEQUENCE [LARGE SCALE GENOMIC DNA]</scope>
    <source>
        <strain evidence="2">cv. PW_Plant_1</strain>
    </source>
</reference>
<name>A0ACC2B7Q5_DIPCM</name>
<comment type="caution">
    <text evidence="1">The sequence shown here is derived from an EMBL/GenBank/DDBJ whole genome shotgun (WGS) entry which is preliminary data.</text>
</comment>
<gene>
    <name evidence="1" type="ORF">O6H91_17G065700</name>
</gene>
<keyword evidence="2" id="KW-1185">Reference proteome</keyword>